<proteinExistence type="predicted"/>
<keyword evidence="2" id="KW-1185">Reference proteome</keyword>
<dbReference type="AlphaFoldDB" id="A0A7G1KUZ5"/>
<accession>A0A7G1KUZ5</accession>
<dbReference type="RefSeq" id="WP_187685134.1">
    <property type="nucleotide sequence ID" value="NZ_AP023396.1"/>
</dbReference>
<evidence type="ECO:0000313" key="2">
    <source>
        <dbReference type="Proteomes" id="UP000516173"/>
    </source>
</evidence>
<sequence length="69" mass="7465">MSEDQSQEKARTSEYVIRFEVPAGFVDEFGPPFATVVKASLPLAAFVLHKGGGIRVTVDGEDVTEDLLP</sequence>
<protein>
    <submittedName>
        <fullName evidence="1">Uncharacterized protein</fullName>
    </submittedName>
</protein>
<gene>
    <name evidence="1" type="ORF">NWFMUON74_61480</name>
</gene>
<dbReference type="EMBL" id="AP023396">
    <property type="protein sequence ID" value="BCK58376.1"/>
    <property type="molecule type" value="Genomic_DNA"/>
</dbReference>
<dbReference type="Proteomes" id="UP000516173">
    <property type="component" value="Chromosome"/>
</dbReference>
<evidence type="ECO:0000313" key="1">
    <source>
        <dbReference type="EMBL" id="BCK58376.1"/>
    </source>
</evidence>
<organism evidence="1 2">
    <name type="scientific">Nocardia wallacei</name>
    <dbReference type="NCBI Taxonomy" id="480035"/>
    <lineage>
        <taxon>Bacteria</taxon>
        <taxon>Bacillati</taxon>
        <taxon>Actinomycetota</taxon>
        <taxon>Actinomycetes</taxon>
        <taxon>Mycobacteriales</taxon>
        <taxon>Nocardiaceae</taxon>
        <taxon>Nocardia</taxon>
    </lineage>
</organism>
<reference evidence="1 2" key="1">
    <citation type="submission" date="2020-08" db="EMBL/GenBank/DDBJ databases">
        <title>Genome Sequencing of Nocardia wallacei strain FMUON74 and assembly.</title>
        <authorList>
            <person name="Toyokawa M."/>
            <person name="Uesaka K."/>
        </authorList>
    </citation>
    <scope>NUCLEOTIDE SEQUENCE [LARGE SCALE GENOMIC DNA]</scope>
    <source>
        <strain evidence="1 2">FMUON74</strain>
    </source>
</reference>
<dbReference type="KEGG" id="nwl:NWFMUON74_61480"/>
<dbReference type="GeneID" id="80350560"/>
<name>A0A7G1KUZ5_9NOCA</name>